<gene>
    <name evidence="1" type="ORF">MAE02_53260</name>
</gene>
<dbReference type="EMBL" id="BJYU01000116">
    <property type="protein sequence ID" value="GEO17630.1"/>
    <property type="molecule type" value="Genomic_DNA"/>
</dbReference>
<comment type="caution">
    <text evidence="1">The sequence shown here is derived from an EMBL/GenBank/DDBJ whole genome shotgun (WGS) entry which is preliminary data.</text>
</comment>
<dbReference type="Gene3D" id="3.40.50.2300">
    <property type="match status" value="1"/>
</dbReference>
<organism evidence="1 2">
    <name type="scientific">Microvirga aerophila</name>
    <dbReference type="NCBI Taxonomy" id="670291"/>
    <lineage>
        <taxon>Bacteria</taxon>
        <taxon>Pseudomonadati</taxon>
        <taxon>Pseudomonadota</taxon>
        <taxon>Alphaproteobacteria</taxon>
        <taxon>Hyphomicrobiales</taxon>
        <taxon>Methylobacteriaceae</taxon>
        <taxon>Microvirga</taxon>
    </lineage>
</organism>
<accession>A0A512C0C7</accession>
<sequence>MNGRALSDEVCRRRPEVPVLFTTGYTSNANVHHSRLDPGMHLIGKPFTYAELAYKVRRMLDGDQC</sequence>
<evidence type="ECO:0008006" key="3">
    <source>
        <dbReference type="Google" id="ProtNLM"/>
    </source>
</evidence>
<dbReference type="InterPro" id="IPR011006">
    <property type="entry name" value="CheY-like_superfamily"/>
</dbReference>
<name>A0A512C0C7_9HYPH</name>
<evidence type="ECO:0000313" key="1">
    <source>
        <dbReference type="EMBL" id="GEO17630.1"/>
    </source>
</evidence>
<dbReference type="AlphaFoldDB" id="A0A512C0C7"/>
<evidence type="ECO:0000313" key="2">
    <source>
        <dbReference type="Proteomes" id="UP000321085"/>
    </source>
</evidence>
<protein>
    <recommendedName>
        <fullName evidence="3">Response regulatory domain-containing protein</fullName>
    </recommendedName>
</protein>
<keyword evidence="2" id="KW-1185">Reference proteome</keyword>
<proteinExistence type="predicted"/>
<dbReference type="Proteomes" id="UP000321085">
    <property type="component" value="Unassembled WGS sequence"/>
</dbReference>
<reference evidence="1 2" key="1">
    <citation type="submission" date="2019-07" db="EMBL/GenBank/DDBJ databases">
        <title>Whole genome shotgun sequence of Microvirga aerophila NBRC 106136.</title>
        <authorList>
            <person name="Hosoyama A."/>
            <person name="Uohara A."/>
            <person name="Ohji S."/>
            <person name="Ichikawa N."/>
        </authorList>
    </citation>
    <scope>NUCLEOTIDE SEQUENCE [LARGE SCALE GENOMIC DNA]</scope>
    <source>
        <strain evidence="1 2">NBRC 106136</strain>
    </source>
</reference>
<dbReference type="SUPFAM" id="SSF52172">
    <property type="entry name" value="CheY-like"/>
    <property type="match status" value="1"/>
</dbReference>